<accession>A0A653B6D5</accession>
<protein>
    <submittedName>
        <fullName evidence="1">Uncharacterized protein</fullName>
    </submittedName>
</protein>
<dbReference type="Pfam" id="PF05166">
    <property type="entry name" value="YcgL"/>
    <property type="match status" value="1"/>
</dbReference>
<dbReference type="AlphaFoldDB" id="A0A653B6D5"/>
<evidence type="ECO:0000313" key="1">
    <source>
        <dbReference type="EMBL" id="VDN64242.1"/>
    </source>
</evidence>
<dbReference type="InterPro" id="IPR027354">
    <property type="entry name" value="YcgL_dom"/>
</dbReference>
<dbReference type="PROSITE" id="PS51648">
    <property type="entry name" value="YCGL"/>
    <property type="match status" value="1"/>
</dbReference>
<proteinExistence type="predicted"/>
<sequence length="133" mass="14115">MHFRSNRNPMDCDIYKAISHKDTYLFVEKGNRVSDKVSEKLLKKIGQVQHLKSISFDENSPLIAANPKEVINNIQTQGFHIQGAEIKIEDNTGAGAAIGGGILAASLGLGPAGAIIGAVAGYLLANASKEGKK</sequence>
<dbReference type="InterPro" id="IPR038068">
    <property type="entry name" value="YcgL-like_sf"/>
</dbReference>
<dbReference type="EMBL" id="LR130779">
    <property type="protein sequence ID" value="VDN64242.1"/>
    <property type="molecule type" value="Genomic_DNA"/>
</dbReference>
<organism evidence="1">
    <name type="scientific">Ectopseudomonas oleovorans</name>
    <name type="common">Pseudomonas oleovorans</name>
    <dbReference type="NCBI Taxonomy" id="301"/>
    <lineage>
        <taxon>Bacteria</taxon>
        <taxon>Pseudomonadati</taxon>
        <taxon>Pseudomonadota</taxon>
        <taxon>Gammaproteobacteria</taxon>
        <taxon>Pseudomonadales</taxon>
        <taxon>Pseudomonadaceae</taxon>
        <taxon>Ectopseudomonas</taxon>
    </lineage>
</organism>
<gene>
    <name evidence="1" type="ORF">POT9AD_3267</name>
</gene>
<dbReference type="Gene3D" id="3.10.510.20">
    <property type="entry name" value="YcgL domain"/>
    <property type="match status" value="1"/>
</dbReference>
<reference evidence="1" key="1">
    <citation type="submission" date="2018-11" db="EMBL/GenBank/DDBJ databases">
        <authorList>
            <consortium name="Genoscope - CEA"/>
            <person name="William W."/>
        </authorList>
    </citation>
    <scope>NUCLEOTIDE SEQUENCE [LARGE SCALE GENOMIC DNA]</scope>
    <source>
        <strain evidence="1">T9AD</strain>
    </source>
</reference>
<dbReference type="SUPFAM" id="SSF160191">
    <property type="entry name" value="YcgL-like"/>
    <property type="match status" value="1"/>
</dbReference>
<name>A0A653B6D5_ECTOL</name>